<reference evidence="2" key="1">
    <citation type="journal article" date="2023" name="G3 (Bethesda)">
        <title>A reference genome for the long-term kleptoplast-retaining sea slug Elysia crispata morphotype clarki.</title>
        <authorList>
            <person name="Eastman K.E."/>
            <person name="Pendleton A.L."/>
            <person name="Shaikh M.A."/>
            <person name="Suttiyut T."/>
            <person name="Ogas R."/>
            <person name="Tomko P."/>
            <person name="Gavelis G."/>
            <person name="Widhalm J.R."/>
            <person name="Wisecaver J.H."/>
        </authorList>
    </citation>
    <scope>NUCLEOTIDE SEQUENCE</scope>
    <source>
        <strain evidence="2">ECLA1</strain>
    </source>
</reference>
<name>A0AAE1B7M7_9GAST</name>
<keyword evidence="1" id="KW-0472">Membrane</keyword>
<evidence type="ECO:0000256" key="1">
    <source>
        <dbReference type="SAM" id="Phobius"/>
    </source>
</evidence>
<proteinExistence type="predicted"/>
<accession>A0AAE1B7M7</accession>
<protein>
    <submittedName>
        <fullName evidence="2">Uncharacterized protein</fullName>
    </submittedName>
</protein>
<evidence type="ECO:0000313" key="2">
    <source>
        <dbReference type="EMBL" id="KAK3801097.1"/>
    </source>
</evidence>
<comment type="caution">
    <text evidence="2">The sequence shown here is derived from an EMBL/GenBank/DDBJ whole genome shotgun (WGS) entry which is preliminary data.</text>
</comment>
<dbReference type="EMBL" id="JAWDGP010000365">
    <property type="protein sequence ID" value="KAK3801097.1"/>
    <property type="molecule type" value="Genomic_DNA"/>
</dbReference>
<feature type="transmembrane region" description="Helical" evidence="1">
    <location>
        <begin position="35"/>
        <end position="55"/>
    </location>
</feature>
<dbReference type="Proteomes" id="UP001283361">
    <property type="component" value="Unassembled WGS sequence"/>
</dbReference>
<sequence>MSRHVAPFLPTTVKADCQIQDNYGIQPFSPAWCRIWTMIVFSPLAAASCPFAVYIRFTRYSPERGPTPSSLLLSMEAQI</sequence>
<keyword evidence="1" id="KW-0812">Transmembrane</keyword>
<dbReference type="AlphaFoldDB" id="A0AAE1B7M7"/>
<keyword evidence="3" id="KW-1185">Reference proteome</keyword>
<organism evidence="2 3">
    <name type="scientific">Elysia crispata</name>
    <name type="common">lettuce slug</name>
    <dbReference type="NCBI Taxonomy" id="231223"/>
    <lineage>
        <taxon>Eukaryota</taxon>
        <taxon>Metazoa</taxon>
        <taxon>Spiralia</taxon>
        <taxon>Lophotrochozoa</taxon>
        <taxon>Mollusca</taxon>
        <taxon>Gastropoda</taxon>
        <taxon>Heterobranchia</taxon>
        <taxon>Euthyneura</taxon>
        <taxon>Panpulmonata</taxon>
        <taxon>Sacoglossa</taxon>
        <taxon>Placobranchoidea</taxon>
        <taxon>Plakobranchidae</taxon>
        <taxon>Elysia</taxon>
    </lineage>
</organism>
<evidence type="ECO:0000313" key="3">
    <source>
        <dbReference type="Proteomes" id="UP001283361"/>
    </source>
</evidence>
<gene>
    <name evidence="2" type="ORF">RRG08_029357</name>
</gene>
<keyword evidence="1" id="KW-1133">Transmembrane helix</keyword>